<keyword evidence="6 10" id="KW-1133">Transmembrane helix</keyword>
<feature type="transmembrane region" description="Helical" evidence="10">
    <location>
        <begin position="313"/>
        <end position="332"/>
    </location>
</feature>
<feature type="transmembrane region" description="Helical" evidence="10">
    <location>
        <begin position="479"/>
        <end position="507"/>
    </location>
</feature>
<evidence type="ECO:0000256" key="6">
    <source>
        <dbReference type="ARBA" id="ARBA00022989"/>
    </source>
</evidence>
<dbReference type="GO" id="GO:0071555">
    <property type="term" value="P:cell wall organization"/>
    <property type="evidence" value="ECO:0007669"/>
    <property type="project" value="UniProtKB-UniRule"/>
</dbReference>
<feature type="transmembrane region" description="Helical" evidence="10">
    <location>
        <begin position="278"/>
        <end position="301"/>
    </location>
</feature>
<sequence>MSLLRPALIVGLATAASRLLGFARDVAVAGLLGAGPVADAFLAAVRLPNALRRSLGEGALNAGFVPIYARLRRQHGSAQAASFAGHAIVAAGLGLTVLTALAMLAASALMLALAPGFAGDPARLAPARTYLMLMLPFVGLASLASLVGAWLNAEQRFLAAAAAPATVNALLLAAYTAIPRWVTGDAAVAGAMAAALALAGALQLGVVLAAARRLPHAFRLLRPPPWRGLARLLVLGAPGLVASASAQMLVLVAAGVASAEAGAVSWLYYADRLFQLPLSFAGVAAGTVLLADMAGAAGPAVRRGGDGRDPLNAPLEAALALALPAAVALAVLAEPIVRILFQRGAFAAGDTAGTAAALAGLAAGLPCGVVTKVLLQPFFARELAVLPLVTGLAALAVTWLAALFLAGPLGVAGLAAAVTAGLAVQAVLLGGILAARHWWRPDGVLAGRFAGLLAASAVMGLVVAALARWGAPALAAESLLLRAAALAGLCLTGLAVYAVAALAFGGIDRRVLARRRAA</sequence>
<accession>A0A916TYG9</accession>
<dbReference type="HAMAP" id="MF_02078">
    <property type="entry name" value="MurJ_MviN"/>
    <property type="match status" value="1"/>
</dbReference>
<keyword evidence="13" id="KW-1185">Reference proteome</keyword>
<feature type="transmembrane region" description="Helical" evidence="10">
    <location>
        <begin position="383"/>
        <end position="405"/>
    </location>
</feature>
<dbReference type="GO" id="GO:0015648">
    <property type="term" value="F:lipid-linked peptidoglycan transporter activity"/>
    <property type="evidence" value="ECO:0007669"/>
    <property type="project" value="UniProtKB-UniRule"/>
</dbReference>
<organism evidence="12 13">
    <name type="scientific">Chelatococcus reniformis</name>
    <dbReference type="NCBI Taxonomy" id="1494448"/>
    <lineage>
        <taxon>Bacteria</taxon>
        <taxon>Pseudomonadati</taxon>
        <taxon>Pseudomonadota</taxon>
        <taxon>Alphaproteobacteria</taxon>
        <taxon>Hyphomicrobiales</taxon>
        <taxon>Chelatococcaceae</taxon>
        <taxon>Chelatococcus</taxon>
    </lineage>
</organism>
<keyword evidence="10 11" id="KW-0961">Cell wall biogenesis/degradation</keyword>
<evidence type="ECO:0000256" key="2">
    <source>
        <dbReference type="ARBA" id="ARBA00022475"/>
    </source>
</evidence>
<dbReference type="EMBL" id="BMGG01000001">
    <property type="protein sequence ID" value="GGC52012.1"/>
    <property type="molecule type" value="Genomic_DNA"/>
</dbReference>
<feature type="transmembrane region" description="Helical" evidence="10">
    <location>
        <begin position="352"/>
        <end position="371"/>
    </location>
</feature>
<evidence type="ECO:0000313" key="13">
    <source>
        <dbReference type="Proteomes" id="UP000637002"/>
    </source>
</evidence>
<dbReference type="GO" id="GO:0008360">
    <property type="term" value="P:regulation of cell shape"/>
    <property type="evidence" value="ECO:0007669"/>
    <property type="project" value="UniProtKB-UniRule"/>
</dbReference>
<name>A0A916TYG9_9HYPH</name>
<evidence type="ECO:0000256" key="10">
    <source>
        <dbReference type="HAMAP-Rule" id="MF_02078"/>
    </source>
</evidence>
<feature type="transmembrane region" description="Helical" evidence="10">
    <location>
        <begin position="190"/>
        <end position="211"/>
    </location>
</feature>
<dbReference type="PIRSF" id="PIRSF002869">
    <property type="entry name" value="MviN"/>
    <property type="match status" value="1"/>
</dbReference>
<evidence type="ECO:0000256" key="11">
    <source>
        <dbReference type="PIRNR" id="PIRNR002869"/>
    </source>
</evidence>
<keyword evidence="5 10" id="KW-0573">Peptidoglycan synthesis</keyword>
<dbReference type="RefSeq" id="WP_188607862.1">
    <property type="nucleotide sequence ID" value="NZ_BMGG01000001.1"/>
</dbReference>
<protein>
    <recommendedName>
        <fullName evidence="10">Probable lipid II flippase MurJ</fullName>
    </recommendedName>
</protein>
<keyword evidence="7 10" id="KW-0472">Membrane</keyword>
<feature type="transmembrane region" description="Helical" evidence="10">
    <location>
        <begin position="130"/>
        <end position="151"/>
    </location>
</feature>
<feature type="transmembrane region" description="Helical" evidence="10">
    <location>
        <begin position="26"/>
        <end position="45"/>
    </location>
</feature>
<dbReference type="PANTHER" id="PTHR47019">
    <property type="entry name" value="LIPID II FLIPPASE MURJ"/>
    <property type="match status" value="1"/>
</dbReference>
<comment type="caution">
    <text evidence="12">The sequence shown here is derived from an EMBL/GenBank/DDBJ whole genome shotgun (WGS) entry which is preliminary data.</text>
</comment>
<comment type="subcellular location">
    <subcellularLocation>
        <location evidence="10">Cell inner membrane</location>
        <topology evidence="10">Multi-pass membrane protein</topology>
    </subcellularLocation>
    <subcellularLocation>
        <location evidence="1">Cell membrane</location>
        <topology evidence="1">Multi-pass membrane protein</topology>
    </subcellularLocation>
</comment>
<comment type="function">
    <text evidence="8 10 11">Involved in peptidoglycan biosynthesis. Transports lipid-linked peptidoglycan precursors from the inner to the outer leaflet of the cytoplasmic membrane.</text>
</comment>
<evidence type="ECO:0000256" key="3">
    <source>
        <dbReference type="ARBA" id="ARBA00022692"/>
    </source>
</evidence>
<dbReference type="GO" id="GO:0005886">
    <property type="term" value="C:plasma membrane"/>
    <property type="evidence" value="ECO:0007669"/>
    <property type="project" value="UniProtKB-SubCell"/>
</dbReference>
<reference evidence="12" key="2">
    <citation type="submission" date="2020-09" db="EMBL/GenBank/DDBJ databases">
        <authorList>
            <person name="Sun Q."/>
            <person name="Zhou Y."/>
        </authorList>
    </citation>
    <scope>NUCLEOTIDE SEQUENCE</scope>
    <source>
        <strain evidence="12">CGMCC 1.12919</strain>
    </source>
</reference>
<evidence type="ECO:0000256" key="5">
    <source>
        <dbReference type="ARBA" id="ARBA00022984"/>
    </source>
</evidence>
<dbReference type="PRINTS" id="PR01806">
    <property type="entry name" value="VIRFACTRMVIN"/>
</dbReference>
<keyword evidence="4 10" id="KW-0133">Cell shape</keyword>
<dbReference type="GO" id="GO:0034204">
    <property type="term" value="P:lipid translocation"/>
    <property type="evidence" value="ECO:0007669"/>
    <property type="project" value="TreeGrafter"/>
</dbReference>
<feature type="transmembrane region" description="Helical" evidence="10">
    <location>
        <begin position="445"/>
        <end position="467"/>
    </location>
</feature>
<feature type="transmembrane region" description="Helical" evidence="10">
    <location>
        <begin position="411"/>
        <end position="433"/>
    </location>
</feature>
<dbReference type="InterPro" id="IPR051050">
    <property type="entry name" value="Lipid_II_flippase_MurJ/MviN"/>
</dbReference>
<keyword evidence="10 11" id="KW-0813">Transport</keyword>
<dbReference type="GO" id="GO:0009252">
    <property type="term" value="P:peptidoglycan biosynthetic process"/>
    <property type="evidence" value="ECO:0007669"/>
    <property type="project" value="UniProtKB-UniRule"/>
</dbReference>
<evidence type="ECO:0000256" key="7">
    <source>
        <dbReference type="ARBA" id="ARBA00023136"/>
    </source>
</evidence>
<reference evidence="12" key="1">
    <citation type="journal article" date="2014" name="Int. J. Syst. Evol. Microbiol.">
        <title>Complete genome sequence of Corynebacterium casei LMG S-19264T (=DSM 44701T), isolated from a smear-ripened cheese.</title>
        <authorList>
            <consortium name="US DOE Joint Genome Institute (JGI-PGF)"/>
            <person name="Walter F."/>
            <person name="Albersmeier A."/>
            <person name="Kalinowski J."/>
            <person name="Ruckert C."/>
        </authorList>
    </citation>
    <scope>NUCLEOTIDE SEQUENCE</scope>
    <source>
        <strain evidence="12">CGMCC 1.12919</strain>
    </source>
</reference>
<keyword evidence="10" id="KW-0997">Cell inner membrane</keyword>
<evidence type="ECO:0000256" key="1">
    <source>
        <dbReference type="ARBA" id="ARBA00004651"/>
    </source>
</evidence>
<dbReference type="NCBIfam" id="TIGR01695">
    <property type="entry name" value="murJ_mviN"/>
    <property type="match status" value="1"/>
</dbReference>
<proteinExistence type="inferred from homology"/>
<dbReference type="PANTHER" id="PTHR47019:SF1">
    <property type="entry name" value="LIPID II FLIPPASE MURJ"/>
    <property type="match status" value="1"/>
</dbReference>
<evidence type="ECO:0000256" key="4">
    <source>
        <dbReference type="ARBA" id="ARBA00022960"/>
    </source>
</evidence>
<comment type="pathway">
    <text evidence="10">Cell wall biogenesis; peptidoglycan biosynthesis.</text>
</comment>
<dbReference type="AlphaFoldDB" id="A0A916TYG9"/>
<evidence type="ECO:0000256" key="9">
    <source>
        <dbReference type="ARBA" id="ARBA00061532"/>
    </source>
</evidence>
<feature type="transmembrane region" description="Helical" evidence="10">
    <location>
        <begin position="158"/>
        <end position="178"/>
    </location>
</feature>
<gene>
    <name evidence="10 12" type="primary">murJ</name>
    <name evidence="12" type="ORF">GCM10010994_08920</name>
</gene>
<keyword evidence="2 10" id="KW-1003">Cell membrane</keyword>
<feature type="transmembrane region" description="Helical" evidence="10">
    <location>
        <begin position="232"/>
        <end position="258"/>
    </location>
</feature>
<feature type="transmembrane region" description="Helical" evidence="10">
    <location>
        <begin position="80"/>
        <end position="110"/>
    </location>
</feature>
<dbReference type="InterPro" id="IPR004268">
    <property type="entry name" value="MurJ"/>
</dbReference>
<dbReference type="Pfam" id="PF03023">
    <property type="entry name" value="MurJ"/>
    <property type="match status" value="1"/>
</dbReference>
<comment type="similarity">
    <text evidence="9 10 11">Belongs to the MurJ/MviN family.</text>
</comment>
<keyword evidence="3 10" id="KW-0812">Transmembrane</keyword>
<evidence type="ECO:0000313" key="12">
    <source>
        <dbReference type="EMBL" id="GGC52012.1"/>
    </source>
</evidence>
<evidence type="ECO:0000256" key="8">
    <source>
        <dbReference type="ARBA" id="ARBA00060041"/>
    </source>
</evidence>
<dbReference type="Proteomes" id="UP000637002">
    <property type="component" value="Unassembled WGS sequence"/>
</dbReference>